<keyword evidence="2" id="KW-1185">Reference proteome</keyword>
<dbReference type="AlphaFoldDB" id="A0A2N5XX11"/>
<evidence type="ECO:0000313" key="1">
    <source>
        <dbReference type="EMBL" id="PLW79046.1"/>
    </source>
</evidence>
<proteinExistence type="predicted"/>
<comment type="caution">
    <text evidence="1">The sequence shown here is derived from an EMBL/GenBank/DDBJ whole genome shotgun (WGS) entry which is preliminary data.</text>
</comment>
<name>A0A2N5XX11_9HYPH</name>
<dbReference type="EMBL" id="PKUQ01000001">
    <property type="protein sequence ID" value="PLW79046.1"/>
    <property type="molecule type" value="Genomic_DNA"/>
</dbReference>
<sequence length="60" mass="6782">MLFLRPVHVVGSLDASAAKLTIWFLKMLKQKQKARRATKVICIADTSYCQNGTPEKCIQM</sequence>
<accession>A0A2N5XX11</accession>
<organism evidence="1 2">
    <name type="scientific">Cohaesibacter celericrescens</name>
    <dbReference type="NCBI Taxonomy" id="2067669"/>
    <lineage>
        <taxon>Bacteria</taxon>
        <taxon>Pseudomonadati</taxon>
        <taxon>Pseudomonadota</taxon>
        <taxon>Alphaproteobacteria</taxon>
        <taxon>Hyphomicrobiales</taxon>
        <taxon>Cohaesibacteraceae</taxon>
    </lineage>
</organism>
<gene>
    <name evidence="1" type="ORF">C0081_02090</name>
</gene>
<dbReference type="Proteomes" id="UP000234881">
    <property type="component" value="Unassembled WGS sequence"/>
</dbReference>
<evidence type="ECO:0000313" key="2">
    <source>
        <dbReference type="Proteomes" id="UP000234881"/>
    </source>
</evidence>
<reference evidence="1 2" key="1">
    <citation type="submission" date="2018-01" db="EMBL/GenBank/DDBJ databases">
        <title>The draft genome sequence of Cohaesibacter sp. H1304.</title>
        <authorList>
            <person name="Wang N.-N."/>
            <person name="Du Z.-J."/>
        </authorList>
    </citation>
    <scope>NUCLEOTIDE SEQUENCE [LARGE SCALE GENOMIC DNA]</scope>
    <source>
        <strain evidence="1 2">H1304</strain>
    </source>
</reference>
<protein>
    <submittedName>
        <fullName evidence="1">Uncharacterized protein</fullName>
    </submittedName>
</protein>